<keyword evidence="2" id="KW-0732">Signal</keyword>
<dbReference type="AlphaFoldDB" id="A0A1M7AH47"/>
<feature type="chain" id="PRO_5012002887" evidence="2">
    <location>
        <begin position="23"/>
        <end position="602"/>
    </location>
</feature>
<dbReference type="GO" id="GO:0042597">
    <property type="term" value="C:periplasmic space"/>
    <property type="evidence" value="ECO:0007669"/>
    <property type="project" value="InterPro"/>
</dbReference>
<feature type="region of interest" description="Disordered" evidence="1">
    <location>
        <begin position="550"/>
        <end position="583"/>
    </location>
</feature>
<dbReference type="RefSeq" id="WP_079543119.1">
    <property type="nucleotide sequence ID" value="NZ_LT670844.1"/>
</dbReference>
<organism evidence="3 4">
    <name type="scientific">Bradyrhizobium lablabi</name>
    <dbReference type="NCBI Taxonomy" id="722472"/>
    <lineage>
        <taxon>Bacteria</taxon>
        <taxon>Pseudomonadati</taxon>
        <taxon>Pseudomonadota</taxon>
        <taxon>Alphaproteobacteria</taxon>
        <taxon>Hyphomicrobiales</taxon>
        <taxon>Nitrobacteraceae</taxon>
        <taxon>Bradyrhizobium</taxon>
    </lineage>
</organism>
<evidence type="ECO:0000313" key="3">
    <source>
        <dbReference type="EMBL" id="SHL42088.1"/>
    </source>
</evidence>
<dbReference type="Pfam" id="PF07813">
    <property type="entry name" value="LTXXQ"/>
    <property type="match status" value="2"/>
</dbReference>
<protein>
    <submittedName>
        <fullName evidence="3">LTXXQ motif family protein</fullName>
    </submittedName>
</protein>
<evidence type="ECO:0000313" key="4">
    <source>
        <dbReference type="Proteomes" id="UP000189935"/>
    </source>
</evidence>
<feature type="compositionally biased region" description="Low complexity" evidence="1">
    <location>
        <begin position="555"/>
        <end position="568"/>
    </location>
</feature>
<reference evidence="3 4" key="1">
    <citation type="submission" date="2016-11" db="EMBL/GenBank/DDBJ databases">
        <authorList>
            <person name="Jaros S."/>
            <person name="Januszkiewicz K."/>
            <person name="Wedrychowicz H."/>
        </authorList>
    </citation>
    <scope>NUCLEOTIDE SEQUENCE [LARGE SCALE GENOMIC DNA]</scope>
    <source>
        <strain evidence="3 4">GAS499</strain>
    </source>
</reference>
<dbReference type="EMBL" id="LT670844">
    <property type="protein sequence ID" value="SHL42088.1"/>
    <property type="molecule type" value="Genomic_DNA"/>
</dbReference>
<proteinExistence type="predicted"/>
<accession>A0A1M7AH47</accession>
<evidence type="ECO:0000256" key="1">
    <source>
        <dbReference type="SAM" id="MobiDB-lite"/>
    </source>
</evidence>
<feature type="signal peptide" evidence="2">
    <location>
        <begin position="1"/>
        <end position="22"/>
    </location>
</feature>
<sequence length="602" mass="62464">MSNFKIYTCIVLTAVLAGAAYAAPGRGGGGAPHAMGGGGGAHFGGGGAPHFGGGGGAHFGGGGAPHFGGGGGAHFGGGGAPHFGGGAAPHFGGAHIGGAPHFGGARIVAAPHVGGAHIGGGPAISHFAARPSFHGQRSFAVRGGPNQAASRAATLNINHAATLNGSRAAALGQGRNATLNQNQAATARSNAVRNVLNSPSVAGALHNRAALLNPNARAQIVAAAATAGWHGRRGDEHGWWRHRHGGFGWVGPVFWPFAYYDIYDYAIGGYDYDPLFWDYGYNDIYAGLFAPYGYGDFLAYLPPSGGGSRVTVGRAGGASRASTEVSGQLAELCGDDSRDIAGLPIDQIQQAVQPNDAQRAALDELANASIKAAQQIKAACPTQIALTAPGRLAAMQQRIEAMIAAVETVQPALQKFWDLLNDEQRARLNAIAQDQRQNRAEKNNNRSLVESCQSAQASVPQWPEAQIEARLHLNETQRTSLAALKDATAKAADMLKASCPTTEPITPPARLEVIANRLETMLQAVKIVRAALDDFYGKLDDEQKAQFEAIGPARSASSAQPTGSSSQPIASDQPPAARAHVRRHHHAGIPGIIRHLMSMARW</sequence>
<dbReference type="Proteomes" id="UP000189935">
    <property type="component" value="Chromosome I"/>
</dbReference>
<gene>
    <name evidence="3" type="ORF">SAMN05444159_5859</name>
</gene>
<name>A0A1M7AH47_9BRAD</name>
<evidence type="ECO:0000256" key="2">
    <source>
        <dbReference type="SAM" id="SignalP"/>
    </source>
</evidence>
<dbReference type="InterPro" id="IPR012899">
    <property type="entry name" value="LTXXQ"/>
</dbReference>